<dbReference type="STRING" id="9555.ENSPANP00000045310"/>
<evidence type="ECO:0000256" key="6">
    <source>
        <dbReference type="ARBA" id="ARBA00023136"/>
    </source>
</evidence>
<evidence type="ECO:0000256" key="4">
    <source>
        <dbReference type="ARBA" id="ARBA00022737"/>
    </source>
</evidence>
<dbReference type="GeneTree" id="ENSGT00940000153979"/>
<dbReference type="FunFam" id="1.10.238.10:FF:000087">
    <property type="entry name" value="Sorcin"/>
    <property type="match status" value="1"/>
</dbReference>
<dbReference type="PROSITE" id="PS50222">
    <property type="entry name" value="EF_HAND_2"/>
    <property type="match status" value="1"/>
</dbReference>
<dbReference type="Ensembl" id="ENSPANT00000057599.2">
    <property type="protein sequence ID" value="ENSPANP00000045310.2"/>
    <property type="gene ID" value="ENSPANG00000030997.2"/>
</dbReference>
<dbReference type="GO" id="GO:0005737">
    <property type="term" value="C:cytoplasm"/>
    <property type="evidence" value="ECO:0007669"/>
    <property type="project" value="UniProtKB-SubCell"/>
</dbReference>
<evidence type="ECO:0000313" key="9">
    <source>
        <dbReference type="Ensembl" id="ENSPANP00000045310.2"/>
    </source>
</evidence>
<dbReference type="Pfam" id="PF13499">
    <property type="entry name" value="EF-hand_7"/>
    <property type="match status" value="1"/>
</dbReference>
<reference evidence="9" key="2">
    <citation type="submission" date="2025-08" db="UniProtKB">
        <authorList>
            <consortium name="Ensembl"/>
        </authorList>
    </citation>
    <scope>IDENTIFICATION</scope>
</reference>
<evidence type="ECO:0000259" key="8">
    <source>
        <dbReference type="PROSITE" id="PS50222"/>
    </source>
</evidence>
<keyword evidence="3" id="KW-0479">Metal-binding</keyword>
<accession>A0A2I3NBF6</accession>
<dbReference type="Bgee" id="ENSPANG00000030997">
    <property type="expression patterns" value="Expressed in ascending colon and 64 other cell types or tissues"/>
</dbReference>
<dbReference type="Gene3D" id="6.10.140.900">
    <property type="match status" value="1"/>
</dbReference>
<dbReference type="AlphaFoldDB" id="A0A2I3NBF6"/>
<organism evidence="9 10">
    <name type="scientific">Papio anubis</name>
    <name type="common">Olive baboon</name>
    <dbReference type="NCBI Taxonomy" id="9555"/>
    <lineage>
        <taxon>Eukaryota</taxon>
        <taxon>Metazoa</taxon>
        <taxon>Chordata</taxon>
        <taxon>Craniata</taxon>
        <taxon>Vertebrata</taxon>
        <taxon>Euteleostomi</taxon>
        <taxon>Mammalia</taxon>
        <taxon>Eutheria</taxon>
        <taxon>Euarchontoglires</taxon>
        <taxon>Primates</taxon>
        <taxon>Haplorrhini</taxon>
        <taxon>Catarrhini</taxon>
        <taxon>Cercopithecidae</taxon>
        <taxon>Cercopithecinae</taxon>
        <taxon>Papio</taxon>
    </lineage>
</organism>
<evidence type="ECO:0000256" key="1">
    <source>
        <dbReference type="ARBA" id="ARBA00004496"/>
    </source>
</evidence>
<evidence type="ECO:0000256" key="7">
    <source>
        <dbReference type="ARBA" id="ARBA00029433"/>
    </source>
</evidence>
<sequence length="234" mass="25749">MEERGGVLAECAWGWGGEPCEGQAGGQLYGLARKPSVVKEENLNDGFVFPVSQYGGAPGGPAFPGQTQDPLYGYFAAVAGQDGQIDADELQRCLTQSGIAGGYKPFNLETCRLMVSMLDRDMSGKMGFNEFKELWAVLNGWRQHFISFDTDRSGTVDPQELQKALTTMGFRLSPQAVNSIAKRYSTNGKITFDDYIACCVKLRALTDSFRRRDTAQQGVVNFPYDDFIQCVMSV</sequence>
<reference evidence="9" key="3">
    <citation type="submission" date="2025-09" db="UniProtKB">
        <authorList>
            <consortium name="Ensembl"/>
        </authorList>
    </citation>
    <scope>IDENTIFICATION</scope>
</reference>
<evidence type="ECO:0000256" key="5">
    <source>
        <dbReference type="ARBA" id="ARBA00022837"/>
    </source>
</evidence>
<keyword evidence="4" id="KW-0677">Repeat</keyword>
<dbReference type="GO" id="GO:0012505">
    <property type="term" value="C:endomembrane system"/>
    <property type="evidence" value="ECO:0007669"/>
    <property type="project" value="UniProtKB-SubCell"/>
</dbReference>
<proteinExistence type="predicted"/>
<dbReference type="PANTHER" id="PTHR46735:SF7">
    <property type="entry name" value="SORCIN"/>
    <property type="match status" value="1"/>
</dbReference>
<dbReference type="InterPro" id="IPR002048">
    <property type="entry name" value="EF_hand_dom"/>
</dbReference>
<keyword evidence="2" id="KW-0963">Cytoplasm</keyword>
<evidence type="ECO:0000256" key="3">
    <source>
        <dbReference type="ARBA" id="ARBA00022723"/>
    </source>
</evidence>
<dbReference type="SUPFAM" id="SSF47473">
    <property type="entry name" value="EF-hand"/>
    <property type="match status" value="1"/>
</dbReference>
<keyword evidence="10" id="KW-1185">Reference proteome</keyword>
<keyword evidence="5" id="KW-0106">Calcium</keyword>
<gene>
    <name evidence="9" type="primary">SRI</name>
</gene>
<dbReference type="Gene3D" id="1.10.238.10">
    <property type="entry name" value="EF-hand"/>
    <property type="match status" value="1"/>
</dbReference>
<dbReference type="Pfam" id="PF13833">
    <property type="entry name" value="EF-hand_8"/>
    <property type="match status" value="1"/>
</dbReference>
<feature type="domain" description="EF-hand" evidence="8">
    <location>
        <begin position="136"/>
        <end position="171"/>
    </location>
</feature>
<dbReference type="InterPro" id="IPR018247">
    <property type="entry name" value="EF_Hand_1_Ca_BS"/>
</dbReference>
<dbReference type="SMART" id="SM00054">
    <property type="entry name" value="EFh"/>
    <property type="match status" value="2"/>
</dbReference>
<protein>
    <submittedName>
        <fullName evidence="9">Sorcin</fullName>
    </submittedName>
</protein>
<name>A0A2I3NBF6_PAPAN</name>
<keyword evidence="6" id="KW-0472">Membrane</keyword>
<evidence type="ECO:0000256" key="2">
    <source>
        <dbReference type="ARBA" id="ARBA00022490"/>
    </source>
</evidence>
<dbReference type="InterPro" id="IPR011992">
    <property type="entry name" value="EF-hand-dom_pair"/>
</dbReference>
<reference evidence="9 10" key="1">
    <citation type="submission" date="2012-03" db="EMBL/GenBank/DDBJ databases">
        <title>Whole Genome Assembly of Papio anubis.</title>
        <authorList>
            <person name="Liu Y.L."/>
            <person name="Abraham K.A."/>
            <person name="Akbar H.A."/>
            <person name="Ali S.A."/>
            <person name="Anosike U.A."/>
            <person name="Aqrawi P.A."/>
            <person name="Arias F.A."/>
            <person name="Attaway T.A."/>
            <person name="Awwad R.A."/>
            <person name="Babu C.B."/>
            <person name="Bandaranaike D.B."/>
            <person name="Battles P.B."/>
            <person name="Bell A.B."/>
            <person name="Beltran B.B."/>
            <person name="Berhane-Mersha D.B."/>
            <person name="Bess C.B."/>
            <person name="Bickham C.B."/>
            <person name="Bolden T.B."/>
            <person name="Carter K.C."/>
            <person name="Chau D.C."/>
            <person name="Chavez A.C."/>
            <person name="Clerc-Blankenburg K.C."/>
            <person name="Coyle M.C."/>
            <person name="Dao M.D."/>
            <person name="Davila M.L.D."/>
            <person name="Davy-Carroll L.D."/>
            <person name="Denson S.D."/>
            <person name="Dinh H.D."/>
            <person name="Fernandez S.F."/>
            <person name="Fernando P.F."/>
            <person name="Forbes L.F."/>
            <person name="Francis C.F."/>
            <person name="Francisco L.F."/>
            <person name="Fu Q.F."/>
            <person name="Garcia-Iii R.G."/>
            <person name="Garrett T.G."/>
            <person name="Gross S.G."/>
            <person name="Gubbala S.G."/>
            <person name="Hirani K.H."/>
            <person name="Hogues M.H."/>
            <person name="Hollins B.H."/>
            <person name="Jackson L.J."/>
            <person name="Javaid M.J."/>
            <person name="Jhangiani S.J."/>
            <person name="Johnson A.J."/>
            <person name="Johnson B.J."/>
            <person name="Jones J.J."/>
            <person name="Joshi V.J."/>
            <person name="Kalu J.K."/>
            <person name="Khan N.K."/>
            <person name="Korchina V.K."/>
            <person name="Kovar C.K."/>
            <person name="Lago L.L."/>
            <person name="Lara F.L."/>
            <person name="Le T.-K.L."/>
            <person name="Lee S.L."/>
            <person name="Legall-Iii F.L."/>
            <person name="Lemon S.L."/>
            <person name="Liu J.L."/>
            <person name="Liu Y.-S.L."/>
            <person name="Liyanage D.L."/>
            <person name="Lopez J.L."/>
            <person name="Lorensuhewa L.L."/>
            <person name="Mata R.M."/>
            <person name="Mathew T.M."/>
            <person name="Mercado C.M."/>
            <person name="Mercado I.M."/>
            <person name="Morales K.M."/>
            <person name="Morgan M.M."/>
            <person name="Munidasa M.M."/>
            <person name="Ngo D.N."/>
            <person name="Nguyen L.N."/>
            <person name="Nguyen T.N."/>
            <person name="Nguyen N.N."/>
            <person name="Obregon M.O."/>
            <person name="Okwuonu G.O."/>
            <person name="Ongeri F.O."/>
            <person name="Onwere C.O."/>
            <person name="Osifeso I.O."/>
            <person name="Parra A.P."/>
            <person name="Patil S.P."/>
            <person name="Perez A.P."/>
            <person name="Perez Y.P."/>
            <person name="Pham C.P."/>
            <person name="Pu L.-L.P."/>
            <person name="Puazo M.P."/>
            <person name="Quiroz J.Q."/>
            <person name="Rouhana J.R."/>
            <person name="Ruiz M.R."/>
            <person name="Ruiz S.-J.R."/>
            <person name="Saada N.S."/>
            <person name="Santibanez J.S."/>
            <person name="Scheel M.S."/>
            <person name="Schneider B.S."/>
            <person name="Simmons D.S."/>
            <person name="Sisson I.S."/>
            <person name="Tang L.-Y.T."/>
            <person name="Thornton R.T."/>
            <person name="Tisius J.T."/>
            <person name="Toledanes G.T."/>
            <person name="Trejos Z.T."/>
            <person name="Usmani K.U."/>
            <person name="Varghese R.V."/>
            <person name="Vattathil S.V."/>
            <person name="Vee V.V."/>
            <person name="Walker D.W."/>
            <person name="Weissenberger G.W."/>
            <person name="White C.W."/>
            <person name="Williams A.W."/>
            <person name="Woodworth J.W."/>
            <person name="Wright R.W."/>
            <person name="Zhu Y.Z."/>
            <person name="Han Y.H."/>
            <person name="Newsham I.N."/>
            <person name="Nazareth L.N."/>
            <person name="Worley K.W."/>
            <person name="Muzny D.M."/>
            <person name="Rogers J.R."/>
            <person name="Gibbs R.G."/>
        </authorList>
    </citation>
    <scope>NUCLEOTIDE SEQUENCE [LARGE SCALE GENOMIC DNA]</scope>
</reference>
<comment type="subcellular location">
    <subcellularLocation>
        <location evidence="1">Cytoplasm</location>
    </subcellularLocation>
    <subcellularLocation>
        <location evidence="7">Endomembrane system</location>
        <topology evidence="7">Peripheral membrane protein</topology>
        <orientation evidence="7">Cytoplasmic side</orientation>
    </subcellularLocation>
</comment>
<dbReference type="GO" id="GO:0005509">
    <property type="term" value="F:calcium ion binding"/>
    <property type="evidence" value="ECO:0007669"/>
    <property type="project" value="InterPro"/>
</dbReference>
<dbReference type="CDD" id="cd16187">
    <property type="entry name" value="EFh_PEF_sorcin"/>
    <property type="match status" value="1"/>
</dbReference>
<dbReference type="Proteomes" id="UP000028761">
    <property type="component" value="Chromosome 4"/>
</dbReference>
<evidence type="ECO:0000313" key="10">
    <source>
        <dbReference type="Proteomes" id="UP000028761"/>
    </source>
</evidence>
<dbReference type="PROSITE" id="PS00018">
    <property type="entry name" value="EF_HAND_1"/>
    <property type="match status" value="1"/>
</dbReference>
<dbReference type="PANTHER" id="PTHR46735">
    <property type="entry name" value="CALPAIN, SMALL SUBUNIT 1 A-RELATED"/>
    <property type="match status" value="1"/>
</dbReference>
<dbReference type="OMA" id="LNQFIYC"/>